<proteinExistence type="predicted"/>
<evidence type="ECO:0000313" key="5">
    <source>
        <dbReference type="Proteomes" id="UP001174909"/>
    </source>
</evidence>
<reference evidence="4" key="1">
    <citation type="submission" date="2023-03" db="EMBL/GenBank/DDBJ databases">
        <authorList>
            <person name="Steffen K."/>
            <person name="Cardenas P."/>
        </authorList>
    </citation>
    <scope>NUCLEOTIDE SEQUENCE</scope>
</reference>
<evidence type="ECO:0000256" key="2">
    <source>
        <dbReference type="SAM" id="Phobius"/>
    </source>
</evidence>
<feature type="transmembrane region" description="Helical" evidence="2">
    <location>
        <begin position="38"/>
        <end position="66"/>
    </location>
</feature>
<dbReference type="AlphaFoldDB" id="A0AA35WLP8"/>
<feature type="chain" id="PRO_5041325235" evidence="3">
    <location>
        <begin position="23"/>
        <end position="94"/>
    </location>
</feature>
<feature type="compositionally biased region" description="Polar residues" evidence="1">
    <location>
        <begin position="81"/>
        <end position="94"/>
    </location>
</feature>
<evidence type="ECO:0000256" key="1">
    <source>
        <dbReference type="SAM" id="MobiDB-lite"/>
    </source>
</evidence>
<dbReference type="Proteomes" id="UP001174909">
    <property type="component" value="Unassembled WGS sequence"/>
</dbReference>
<keyword evidence="2" id="KW-0472">Membrane</keyword>
<keyword evidence="2" id="KW-0812">Transmembrane</keyword>
<gene>
    <name evidence="4" type="ORF">GBAR_LOCUS14482</name>
</gene>
<name>A0AA35WLP8_GEOBA</name>
<comment type="caution">
    <text evidence="4">The sequence shown here is derived from an EMBL/GenBank/DDBJ whole genome shotgun (WGS) entry which is preliminary data.</text>
</comment>
<feature type="region of interest" description="Disordered" evidence="1">
    <location>
        <begin position="72"/>
        <end position="94"/>
    </location>
</feature>
<protein>
    <submittedName>
        <fullName evidence="4">Uncharacterized protein</fullName>
    </submittedName>
</protein>
<dbReference type="EMBL" id="CASHTH010002114">
    <property type="protein sequence ID" value="CAI8025014.1"/>
    <property type="molecule type" value="Genomic_DNA"/>
</dbReference>
<accession>A0AA35WLP8</accession>
<keyword evidence="2" id="KW-1133">Transmembrane helix</keyword>
<feature type="signal peptide" evidence="3">
    <location>
        <begin position="1"/>
        <end position="22"/>
    </location>
</feature>
<keyword evidence="5" id="KW-1185">Reference proteome</keyword>
<keyword evidence="3" id="KW-0732">Signal</keyword>
<evidence type="ECO:0000313" key="4">
    <source>
        <dbReference type="EMBL" id="CAI8025014.1"/>
    </source>
</evidence>
<organism evidence="4 5">
    <name type="scientific">Geodia barretti</name>
    <name type="common">Barrett's horny sponge</name>
    <dbReference type="NCBI Taxonomy" id="519541"/>
    <lineage>
        <taxon>Eukaryota</taxon>
        <taxon>Metazoa</taxon>
        <taxon>Porifera</taxon>
        <taxon>Demospongiae</taxon>
        <taxon>Heteroscleromorpha</taxon>
        <taxon>Tetractinellida</taxon>
        <taxon>Astrophorina</taxon>
        <taxon>Geodiidae</taxon>
        <taxon>Geodia</taxon>
    </lineage>
</organism>
<evidence type="ECO:0000256" key="3">
    <source>
        <dbReference type="SAM" id="SignalP"/>
    </source>
</evidence>
<sequence>MEPRLAFVLALVMLGISSVALADTDEAVVHCDKDKDSRIGLAVGLTFLLTLLLTALLGVIVGVLVVAADRKRRQNKVPEQVSANTTTQNVYGTH</sequence>